<keyword evidence="9" id="KW-0378">Hydrolase</keyword>
<dbReference type="GO" id="GO:0046872">
    <property type="term" value="F:metal ion binding"/>
    <property type="evidence" value="ECO:0007669"/>
    <property type="project" value="UniProtKB-KW"/>
</dbReference>
<evidence type="ECO:0000256" key="2">
    <source>
        <dbReference type="ARBA" id="ARBA00001946"/>
    </source>
</evidence>
<dbReference type="SUPFAM" id="SSF53098">
    <property type="entry name" value="Ribonuclease H-like"/>
    <property type="match status" value="1"/>
</dbReference>
<protein>
    <recommendedName>
        <fullName evidence="5">ribonuclease H</fullName>
        <ecNumber evidence="5">3.1.26.4</ecNumber>
    </recommendedName>
</protein>
<organism evidence="12 13">
    <name type="scientific">Paenarthrobacter nitroguajacolicus</name>
    <name type="common">Arthrobacter nitroguajacolicus</name>
    <dbReference type="NCBI Taxonomy" id="211146"/>
    <lineage>
        <taxon>Bacteria</taxon>
        <taxon>Bacillati</taxon>
        <taxon>Actinomycetota</taxon>
        <taxon>Actinomycetes</taxon>
        <taxon>Micrococcales</taxon>
        <taxon>Micrococcaceae</taxon>
        <taxon>Paenarthrobacter</taxon>
    </lineage>
</organism>
<dbReference type="InterPro" id="IPR036397">
    <property type="entry name" value="RNaseH_sf"/>
</dbReference>
<dbReference type="CDD" id="cd09278">
    <property type="entry name" value="RNase_HI_prokaryote_like"/>
    <property type="match status" value="1"/>
</dbReference>
<evidence type="ECO:0000256" key="6">
    <source>
        <dbReference type="ARBA" id="ARBA00022722"/>
    </source>
</evidence>
<evidence type="ECO:0000256" key="10">
    <source>
        <dbReference type="ARBA" id="ARBA00022842"/>
    </source>
</evidence>
<comment type="subunit">
    <text evidence="4">Monomer.</text>
</comment>
<dbReference type="Pfam" id="PF14534">
    <property type="entry name" value="DUF4440"/>
    <property type="match status" value="1"/>
</dbReference>
<evidence type="ECO:0000256" key="1">
    <source>
        <dbReference type="ARBA" id="ARBA00000077"/>
    </source>
</evidence>
<dbReference type="Gene3D" id="3.30.420.10">
    <property type="entry name" value="Ribonuclease H-like superfamily/Ribonuclease H"/>
    <property type="match status" value="1"/>
</dbReference>
<keyword evidence="8" id="KW-0255">Endonuclease</keyword>
<dbReference type="InterPro" id="IPR027843">
    <property type="entry name" value="DUF4440"/>
</dbReference>
<comment type="similarity">
    <text evidence="3">Belongs to the RNase H family.</text>
</comment>
<evidence type="ECO:0000313" key="13">
    <source>
        <dbReference type="Proteomes" id="UP000316500"/>
    </source>
</evidence>
<proteinExistence type="inferred from homology"/>
<dbReference type="EC" id="3.1.26.4" evidence="5"/>
<dbReference type="Pfam" id="PF00075">
    <property type="entry name" value="RNase_H"/>
    <property type="match status" value="1"/>
</dbReference>
<keyword evidence="7" id="KW-0479">Metal-binding</keyword>
<evidence type="ECO:0000256" key="8">
    <source>
        <dbReference type="ARBA" id="ARBA00022759"/>
    </source>
</evidence>
<keyword evidence="10" id="KW-0460">Magnesium</keyword>
<name>A0A558HCT5_PAENT</name>
<evidence type="ECO:0000256" key="9">
    <source>
        <dbReference type="ARBA" id="ARBA00022801"/>
    </source>
</evidence>
<dbReference type="GO" id="GO:0004523">
    <property type="term" value="F:RNA-DNA hybrid ribonuclease activity"/>
    <property type="evidence" value="ECO:0007669"/>
    <property type="project" value="UniProtKB-EC"/>
</dbReference>
<keyword evidence="6" id="KW-0540">Nuclease</keyword>
<evidence type="ECO:0000256" key="4">
    <source>
        <dbReference type="ARBA" id="ARBA00011245"/>
    </source>
</evidence>
<comment type="cofactor">
    <cofactor evidence="2">
        <name>Mg(2+)</name>
        <dbReference type="ChEBI" id="CHEBI:18420"/>
    </cofactor>
</comment>
<gene>
    <name evidence="12" type="ORF">FQP90_01960</name>
</gene>
<dbReference type="PANTHER" id="PTHR10642:SF26">
    <property type="entry name" value="RIBONUCLEASE H1"/>
    <property type="match status" value="1"/>
</dbReference>
<reference evidence="12 13" key="1">
    <citation type="submission" date="2019-07" db="EMBL/GenBank/DDBJ databases">
        <title>Diversity of Bacteria from Kongsfjorden, Arctic.</title>
        <authorList>
            <person name="Yu Y."/>
        </authorList>
    </citation>
    <scope>NUCLEOTIDE SEQUENCE [LARGE SCALE GENOMIC DNA]</scope>
    <source>
        <strain evidence="12 13">SM1928</strain>
    </source>
</reference>
<evidence type="ECO:0000313" key="12">
    <source>
        <dbReference type="EMBL" id="TVU66928.1"/>
    </source>
</evidence>
<dbReference type="GO" id="GO:0003676">
    <property type="term" value="F:nucleic acid binding"/>
    <property type="evidence" value="ECO:0007669"/>
    <property type="project" value="InterPro"/>
</dbReference>
<dbReference type="SUPFAM" id="SSF54427">
    <property type="entry name" value="NTF2-like"/>
    <property type="match status" value="1"/>
</dbReference>
<comment type="caution">
    <text evidence="12">The sequence shown here is derived from an EMBL/GenBank/DDBJ whole genome shotgun (WGS) entry which is preliminary data.</text>
</comment>
<accession>A0A558HCT5</accession>
<dbReference type="Proteomes" id="UP000316500">
    <property type="component" value="Unassembled WGS sequence"/>
</dbReference>
<dbReference type="AlphaFoldDB" id="A0A558HCT5"/>
<feature type="domain" description="RNase H type-1" evidence="11">
    <location>
        <begin position="1"/>
        <end position="139"/>
    </location>
</feature>
<dbReference type="RefSeq" id="WP_144648053.1">
    <property type="nucleotide sequence ID" value="NZ_VNFK01000001.1"/>
</dbReference>
<dbReference type="InterPro" id="IPR012337">
    <property type="entry name" value="RNaseH-like_sf"/>
</dbReference>
<dbReference type="GO" id="GO:0043137">
    <property type="term" value="P:DNA replication, removal of RNA primer"/>
    <property type="evidence" value="ECO:0007669"/>
    <property type="project" value="TreeGrafter"/>
</dbReference>
<dbReference type="Gene3D" id="3.10.450.50">
    <property type="match status" value="1"/>
</dbReference>
<dbReference type="PROSITE" id="PS50879">
    <property type="entry name" value="RNASE_H_1"/>
    <property type="match status" value="1"/>
</dbReference>
<evidence type="ECO:0000256" key="5">
    <source>
        <dbReference type="ARBA" id="ARBA00012180"/>
    </source>
</evidence>
<comment type="catalytic activity">
    <reaction evidence="1">
        <text>Endonucleolytic cleavage to 5'-phosphomonoester.</text>
        <dbReference type="EC" id="3.1.26.4"/>
    </reaction>
</comment>
<evidence type="ECO:0000259" key="11">
    <source>
        <dbReference type="PROSITE" id="PS50879"/>
    </source>
</evidence>
<dbReference type="OrthoDB" id="7845843at2"/>
<dbReference type="EMBL" id="VNFK01000001">
    <property type="protein sequence ID" value="TVU66928.1"/>
    <property type="molecule type" value="Genomic_DNA"/>
</dbReference>
<evidence type="ECO:0000256" key="7">
    <source>
        <dbReference type="ARBA" id="ARBA00022723"/>
    </source>
</evidence>
<dbReference type="InterPro" id="IPR002156">
    <property type="entry name" value="RNaseH_domain"/>
</dbReference>
<dbReference type="InterPro" id="IPR022892">
    <property type="entry name" value="RNaseHI"/>
</dbReference>
<dbReference type="InterPro" id="IPR032710">
    <property type="entry name" value="NTF2-like_dom_sf"/>
</dbReference>
<evidence type="ECO:0000256" key="3">
    <source>
        <dbReference type="ARBA" id="ARBA00005300"/>
    </source>
</evidence>
<sequence>MTIIAAADGSALGNPGPAGWAWYVDDSCWRAGGWPHGTNNQGELMAVLDLFRSTAHVPQEELLILCDSQYVINCVTKWMPGWKRKGWRKADGKPVLNVDLLKDIDQAIVGRKYTFEWVKGHAGHDLNEAADERARAVATAYQQGVAPKVGPGFPGAGQGAQAQQESHVQAAEPVAAAASASAGIPAGASAAAAVNAASTLAKAGRAMRPHFEPTLFGESGIFGQADLFSELDDDASAQELSAEDTVLALERELLRPDVRADIGRIGILLHPDFAEIGSSGRFWTRDAMMMALEEDPGEPTELELLSADRLSDNTILLNYRSFAHTGSALRSSVWILDRGQWRLRFHQGTVEN</sequence>
<dbReference type="PANTHER" id="PTHR10642">
    <property type="entry name" value="RIBONUCLEASE H1"/>
    <property type="match status" value="1"/>
</dbReference>
<dbReference type="InterPro" id="IPR050092">
    <property type="entry name" value="RNase_H"/>
</dbReference>